<dbReference type="PROSITE" id="PS51762">
    <property type="entry name" value="GH16_2"/>
    <property type="match status" value="1"/>
</dbReference>
<organism evidence="5 6">
    <name type="scientific">Smittium simulii</name>
    <dbReference type="NCBI Taxonomy" id="133385"/>
    <lineage>
        <taxon>Eukaryota</taxon>
        <taxon>Fungi</taxon>
        <taxon>Fungi incertae sedis</taxon>
        <taxon>Zoopagomycota</taxon>
        <taxon>Kickxellomycotina</taxon>
        <taxon>Harpellomycetes</taxon>
        <taxon>Harpellales</taxon>
        <taxon>Legeriomycetaceae</taxon>
        <taxon>Smittium</taxon>
    </lineage>
</organism>
<evidence type="ECO:0000313" key="5">
    <source>
        <dbReference type="EMBL" id="PVU90398.1"/>
    </source>
</evidence>
<evidence type="ECO:0000256" key="2">
    <source>
        <dbReference type="SAM" id="MobiDB-lite"/>
    </source>
</evidence>
<dbReference type="InterPro" id="IPR000757">
    <property type="entry name" value="Beta-glucanase-like"/>
</dbReference>
<dbReference type="GO" id="GO:0004553">
    <property type="term" value="F:hydrolase activity, hydrolyzing O-glycosyl compounds"/>
    <property type="evidence" value="ECO:0007669"/>
    <property type="project" value="InterPro"/>
</dbReference>
<keyword evidence="6" id="KW-1185">Reference proteome</keyword>
<feature type="compositionally biased region" description="Low complexity" evidence="2">
    <location>
        <begin position="36"/>
        <end position="78"/>
    </location>
</feature>
<dbReference type="Proteomes" id="UP000245383">
    <property type="component" value="Unassembled WGS sequence"/>
</dbReference>
<dbReference type="InterPro" id="IPR013320">
    <property type="entry name" value="ConA-like_dom_sf"/>
</dbReference>
<evidence type="ECO:0000256" key="1">
    <source>
        <dbReference type="ARBA" id="ARBA00006865"/>
    </source>
</evidence>
<proteinExistence type="inferred from homology"/>
<name>A0A2T9YDF8_9FUNG</name>
<dbReference type="InterPro" id="IPR050546">
    <property type="entry name" value="Glycosyl_Hydrlase_16"/>
</dbReference>
<dbReference type="EMBL" id="MBFR01000260">
    <property type="protein sequence ID" value="PVU90398.1"/>
    <property type="molecule type" value="Genomic_DNA"/>
</dbReference>
<dbReference type="PANTHER" id="PTHR10963">
    <property type="entry name" value="GLYCOSYL HYDROLASE-RELATED"/>
    <property type="match status" value="1"/>
</dbReference>
<reference evidence="5 6" key="1">
    <citation type="journal article" date="2018" name="MBio">
        <title>Comparative Genomics Reveals the Core Gene Toolbox for the Fungus-Insect Symbiosis.</title>
        <authorList>
            <person name="Wang Y."/>
            <person name="Stata M."/>
            <person name="Wang W."/>
            <person name="Stajich J.E."/>
            <person name="White M.M."/>
            <person name="Moncalvo J.M."/>
        </authorList>
    </citation>
    <scope>NUCLEOTIDE SEQUENCE [LARGE SCALE GENOMIC DNA]</scope>
    <source>
        <strain evidence="5 6">SWE-8-4</strain>
    </source>
</reference>
<dbReference type="PANTHER" id="PTHR10963:SF55">
    <property type="entry name" value="GLYCOSIDE HYDROLASE FAMILY 16 PROTEIN"/>
    <property type="match status" value="1"/>
</dbReference>
<sequence length="285" mass="30682">MKFIYYAAFLCSLATLTSSAEMVVTVTQKCYPELPTTSKTTSTSSSSSSSASSTKSSSSSMTSSSSASKTSSTSATSSPTNVIDTKCGGEFFDFSTINKIEPFVAEACKQNMVFTNGQLELALKPGCSPTLSYPSRFKTGRIDVLMRAANGSGAVTALSMYGDNKDEVDIELVGKTPINFQSMYFPKGVPIKGLELYHESSPSSNLQETFHTYSIERTNDAFNWFMDGNLVRSLPSTDPNFPTTANHFKFGVWDGSASSSWAGVVDYNAGPIVMAIKSIKIQPYC</sequence>
<evidence type="ECO:0000256" key="3">
    <source>
        <dbReference type="SAM" id="SignalP"/>
    </source>
</evidence>
<protein>
    <recommendedName>
        <fullName evidence="4">GH16 domain-containing protein</fullName>
    </recommendedName>
</protein>
<gene>
    <name evidence="5" type="ORF">BB561_004897</name>
</gene>
<feature type="signal peptide" evidence="3">
    <location>
        <begin position="1"/>
        <end position="19"/>
    </location>
</feature>
<accession>A0A2T9YDF8</accession>
<feature type="region of interest" description="Disordered" evidence="2">
    <location>
        <begin position="35"/>
        <end position="80"/>
    </location>
</feature>
<evidence type="ECO:0000313" key="6">
    <source>
        <dbReference type="Proteomes" id="UP000245383"/>
    </source>
</evidence>
<dbReference type="SUPFAM" id="SSF49899">
    <property type="entry name" value="Concanavalin A-like lectins/glucanases"/>
    <property type="match status" value="1"/>
</dbReference>
<comment type="caution">
    <text evidence="5">The sequence shown here is derived from an EMBL/GenBank/DDBJ whole genome shotgun (WGS) entry which is preliminary data.</text>
</comment>
<dbReference type="STRING" id="133385.A0A2T9YDF8"/>
<dbReference type="OrthoDB" id="4781at2759"/>
<comment type="similarity">
    <text evidence="1">Belongs to the glycosyl hydrolase 16 family.</text>
</comment>
<feature type="chain" id="PRO_5015613093" description="GH16 domain-containing protein" evidence="3">
    <location>
        <begin position="20"/>
        <end position="285"/>
    </location>
</feature>
<evidence type="ECO:0000259" key="4">
    <source>
        <dbReference type="PROSITE" id="PS51762"/>
    </source>
</evidence>
<dbReference type="GO" id="GO:0005975">
    <property type="term" value="P:carbohydrate metabolic process"/>
    <property type="evidence" value="ECO:0007669"/>
    <property type="project" value="InterPro"/>
</dbReference>
<feature type="domain" description="GH16" evidence="4">
    <location>
        <begin position="71"/>
        <end position="284"/>
    </location>
</feature>
<dbReference type="Pfam" id="PF00722">
    <property type="entry name" value="Glyco_hydro_16"/>
    <property type="match status" value="1"/>
</dbReference>
<dbReference type="Gene3D" id="2.60.120.200">
    <property type="match status" value="1"/>
</dbReference>
<keyword evidence="3" id="KW-0732">Signal</keyword>
<dbReference type="AlphaFoldDB" id="A0A2T9YDF8"/>